<evidence type="ECO:0000256" key="4">
    <source>
        <dbReference type="ARBA" id="ARBA00022825"/>
    </source>
</evidence>
<dbReference type="InterPro" id="IPR002142">
    <property type="entry name" value="Peptidase_S49"/>
</dbReference>
<keyword evidence="8" id="KW-1185">Reference proteome</keyword>
<dbReference type="CDD" id="cd07023">
    <property type="entry name" value="S49_Sppa_N_C"/>
    <property type="match status" value="1"/>
</dbReference>
<protein>
    <submittedName>
        <fullName evidence="7">Clp protease</fullName>
    </submittedName>
</protein>
<dbReference type="InterPro" id="IPR047272">
    <property type="entry name" value="S49_SppA_C"/>
</dbReference>
<feature type="transmembrane region" description="Helical" evidence="5">
    <location>
        <begin position="21"/>
        <end position="40"/>
    </location>
</feature>
<evidence type="ECO:0000256" key="3">
    <source>
        <dbReference type="ARBA" id="ARBA00022801"/>
    </source>
</evidence>
<evidence type="ECO:0000313" key="7">
    <source>
        <dbReference type="EMBL" id="BCK75632.1"/>
    </source>
</evidence>
<gene>
    <name evidence="7" type="ORF">EMQ_1238</name>
</gene>
<keyword evidence="5" id="KW-0472">Membrane</keyword>
<evidence type="ECO:0000259" key="6">
    <source>
        <dbReference type="Pfam" id="PF01343"/>
    </source>
</evidence>
<dbReference type="Pfam" id="PF01343">
    <property type="entry name" value="Peptidase_S49"/>
    <property type="match status" value="1"/>
</dbReference>
<feature type="domain" description="Peptidase S49" evidence="6">
    <location>
        <begin position="115"/>
        <end position="265"/>
    </location>
</feature>
<keyword evidence="4" id="KW-0720">Serine protease</keyword>
<keyword evidence="5" id="KW-0812">Transmembrane</keyword>
<proteinExistence type="inferred from homology"/>
<evidence type="ECO:0000256" key="1">
    <source>
        <dbReference type="ARBA" id="ARBA00008683"/>
    </source>
</evidence>
<dbReference type="PANTHER" id="PTHR42987">
    <property type="entry name" value="PEPTIDASE S49"/>
    <property type="match status" value="1"/>
</dbReference>
<dbReference type="Proteomes" id="UP000516424">
    <property type="component" value="Chromosome"/>
</dbReference>
<dbReference type="GO" id="GO:0006508">
    <property type="term" value="P:proteolysis"/>
    <property type="evidence" value="ECO:0007669"/>
    <property type="project" value="UniProtKB-KW"/>
</dbReference>
<dbReference type="AlphaFoldDB" id="A0AB33IEH4"/>
<dbReference type="RefSeq" id="WP_010666495.1">
    <property type="nucleotide sequence ID" value="NZ_AP023410.1"/>
</dbReference>
<keyword evidence="5" id="KW-1133">Transmembrane helix</keyword>
<dbReference type="InterPro" id="IPR004635">
    <property type="entry name" value="Pept_S49_SppA"/>
</dbReference>
<evidence type="ECO:0000313" key="8">
    <source>
        <dbReference type="Proteomes" id="UP000516424"/>
    </source>
</evidence>
<dbReference type="Gene3D" id="6.20.330.10">
    <property type="match status" value="1"/>
</dbReference>
<dbReference type="InterPro" id="IPR029045">
    <property type="entry name" value="ClpP/crotonase-like_dom_sf"/>
</dbReference>
<dbReference type="SUPFAM" id="SSF52096">
    <property type="entry name" value="ClpP/crotonase"/>
    <property type="match status" value="1"/>
</dbReference>
<dbReference type="EMBL" id="AP023410">
    <property type="protein sequence ID" value="BCK75632.1"/>
    <property type="molecule type" value="Genomic_DNA"/>
</dbReference>
<sequence length="323" mass="34814">MSSGVDETVAYSVQKRRLRRWRIGAIAAVAVSIMIAGRYGQQSRSDSFYSGGSINTPHLVQLKVYGMIGSDVSRWTKALADADKDKNVKGLLLDIDSPGGAVTGGEELHDAVERFAHDKPVVATMRGMGASAGYMIALPSKRIFAERSTLTGSIGVLMEAPEFSGVLNKIGVNVQELVSGPLKGQPSLTKPISPEGHAMLQGVVSNLYDQFVTMVVTGRHMPEEKVRSLADGRPYTGEQALKVGLIDNIGGQEDARNWLSKAAGLSGEPKIVTIGEERKTFSLKRRIFGWFGGRVMSWLGLDADIFLPQTRAAIDGAVSIWKP</sequence>
<name>A0AB33IEH4_ACEAC</name>
<dbReference type="GO" id="GO:0008236">
    <property type="term" value="F:serine-type peptidase activity"/>
    <property type="evidence" value="ECO:0007669"/>
    <property type="project" value="UniProtKB-KW"/>
</dbReference>
<dbReference type="PANTHER" id="PTHR42987:SF7">
    <property type="entry name" value="SIGNAL PEPTIDE PEPTIDASE SPPA-RELATED"/>
    <property type="match status" value="1"/>
</dbReference>
<evidence type="ECO:0000256" key="5">
    <source>
        <dbReference type="SAM" id="Phobius"/>
    </source>
</evidence>
<accession>A0AB33IEH4</accession>
<keyword evidence="3" id="KW-0378">Hydrolase</keyword>
<evidence type="ECO:0000256" key="2">
    <source>
        <dbReference type="ARBA" id="ARBA00022670"/>
    </source>
</evidence>
<dbReference type="Gene3D" id="3.90.226.10">
    <property type="entry name" value="2-enoyl-CoA Hydratase, Chain A, domain 1"/>
    <property type="match status" value="1"/>
</dbReference>
<keyword evidence="2 7" id="KW-0645">Protease</keyword>
<organism evidence="7 8">
    <name type="scientific">Acetobacter aceti NBRC 14818</name>
    <dbReference type="NCBI Taxonomy" id="887700"/>
    <lineage>
        <taxon>Bacteria</taxon>
        <taxon>Pseudomonadati</taxon>
        <taxon>Pseudomonadota</taxon>
        <taxon>Alphaproteobacteria</taxon>
        <taxon>Acetobacterales</taxon>
        <taxon>Acetobacteraceae</taxon>
        <taxon>Acetobacter</taxon>
        <taxon>Acetobacter subgen. Acetobacter</taxon>
    </lineage>
</organism>
<dbReference type="NCBIfam" id="TIGR00706">
    <property type="entry name" value="SppA_dom"/>
    <property type="match status" value="1"/>
</dbReference>
<comment type="similarity">
    <text evidence="1">Belongs to the peptidase S49 family.</text>
</comment>
<reference evidence="7 8" key="1">
    <citation type="journal article" date="2011" name="Microbiology">
        <title>Transcriptome response to different carbon sources in Acetobacter aceti.</title>
        <authorList>
            <person name="Sakurai K."/>
            <person name="Arai H."/>
            <person name="Ishii M."/>
            <person name="Igarashi Y."/>
        </authorList>
    </citation>
    <scope>NUCLEOTIDE SEQUENCE [LARGE SCALE GENOMIC DNA]</scope>
    <source>
        <strain evidence="7 8">NBRC 14818</strain>
    </source>
</reference>